<dbReference type="Pfam" id="PF07719">
    <property type="entry name" value="TPR_2"/>
    <property type="match status" value="1"/>
</dbReference>
<evidence type="ECO:0000313" key="6">
    <source>
        <dbReference type="Proteomes" id="UP001163823"/>
    </source>
</evidence>
<evidence type="ECO:0000256" key="3">
    <source>
        <dbReference type="PROSITE-ProRule" id="PRU00339"/>
    </source>
</evidence>
<dbReference type="KEGG" id="qsa:O6P43_015404"/>
<gene>
    <name evidence="5" type="ORF">O6P43_015404</name>
</gene>
<keyword evidence="4" id="KW-0472">Membrane</keyword>
<sequence>MENLFSDTDSRMVYDILLQIGLFLLVVFMFLAMHDIPQKFFAKLRIRNRGSAQAKRHFVLGAQLLAQARAAKTRSSTNSLADKALVEAEKAITLDPKDAAAYLLKALVLDLQGFRTSALDSLDMAFSPLAVKSLSETEKGDALFKRAELKMAIDKQIRVDSALADLTDAVKLSTDNAKAFCLLGECYEVKKMREEAMKAYEEALRVEPQLAAAQEALNRLPARCCNWRASNNPKTTVKQCFT</sequence>
<dbReference type="InterPro" id="IPR019734">
    <property type="entry name" value="TPR_rpt"/>
</dbReference>
<evidence type="ECO:0000313" key="5">
    <source>
        <dbReference type="EMBL" id="KAJ7965831.1"/>
    </source>
</evidence>
<dbReference type="PANTHER" id="PTHR44858:SF1">
    <property type="entry name" value="UDP-N-ACETYLGLUCOSAMINE--PEPTIDE N-ACETYLGLUCOSAMINYLTRANSFERASE SPINDLY-RELATED"/>
    <property type="match status" value="1"/>
</dbReference>
<feature type="repeat" description="TPR" evidence="3">
    <location>
        <begin position="177"/>
        <end position="210"/>
    </location>
</feature>
<feature type="transmembrane region" description="Helical" evidence="4">
    <location>
        <begin position="12"/>
        <end position="33"/>
    </location>
</feature>
<dbReference type="PANTHER" id="PTHR44858">
    <property type="entry name" value="TETRATRICOPEPTIDE REPEAT PROTEIN 6"/>
    <property type="match status" value="1"/>
</dbReference>
<keyword evidence="4" id="KW-0812">Transmembrane</keyword>
<keyword evidence="6" id="KW-1185">Reference proteome</keyword>
<reference evidence="5" key="1">
    <citation type="journal article" date="2023" name="Science">
        <title>Elucidation of the pathway for biosynthesis of saponin adjuvants from the soapbark tree.</title>
        <authorList>
            <person name="Reed J."/>
            <person name="Orme A."/>
            <person name="El-Demerdash A."/>
            <person name="Owen C."/>
            <person name="Martin L.B.B."/>
            <person name="Misra R.C."/>
            <person name="Kikuchi S."/>
            <person name="Rejzek M."/>
            <person name="Martin A.C."/>
            <person name="Harkess A."/>
            <person name="Leebens-Mack J."/>
            <person name="Louveau T."/>
            <person name="Stephenson M.J."/>
            <person name="Osbourn A."/>
        </authorList>
    </citation>
    <scope>NUCLEOTIDE SEQUENCE</scope>
    <source>
        <strain evidence="5">S10</strain>
    </source>
</reference>
<proteinExistence type="predicted"/>
<organism evidence="5 6">
    <name type="scientific">Quillaja saponaria</name>
    <name type="common">Soap bark tree</name>
    <dbReference type="NCBI Taxonomy" id="32244"/>
    <lineage>
        <taxon>Eukaryota</taxon>
        <taxon>Viridiplantae</taxon>
        <taxon>Streptophyta</taxon>
        <taxon>Embryophyta</taxon>
        <taxon>Tracheophyta</taxon>
        <taxon>Spermatophyta</taxon>
        <taxon>Magnoliopsida</taxon>
        <taxon>eudicotyledons</taxon>
        <taxon>Gunneridae</taxon>
        <taxon>Pentapetalae</taxon>
        <taxon>rosids</taxon>
        <taxon>fabids</taxon>
        <taxon>Fabales</taxon>
        <taxon>Quillajaceae</taxon>
        <taxon>Quillaja</taxon>
    </lineage>
</organism>
<keyword evidence="2 3" id="KW-0802">TPR repeat</keyword>
<protein>
    <submittedName>
        <fullName evidence="5">Tetratricopeptide repeat like superfamily protein</fullName>
    </submittedName>
</protein>
<keyword evidence="1" id="KW-0677">Repeat</keyword>
<dbReference type="PROSITE" id="PS50005">
    <property type="entry name" value="TPR"/>
    <property type="match status" value="1"/>
</dbReference>
<dbReference type="SMART" id="SM00028">
    <property type="entry name" value="TPR"/>
    <property type="match status" value="1"/>
</dbReference>
<dbReference type="InterPro" id="IPR013105">
    <property type="entry name" value="TPR_2"/>
</dbReference>
<keyword evidence="4" id="KW-1133">Transmembrane helix</keyword>
<dbReference type="AlphaFoldDB" id="A0AAD7PRS3"/>
<dbReference type="SUPFAM" id="SSF48452">
    <property type="entry name" value="TPR-like"/>
    <property type="match status" value="1"/>
</dbReference>
<comment type="caution">
    <text evidence="5">The sequence shown here is derived from an EMBL/GenBank/DDBJ whole genome shotgun (WGS) entry which is preliminary data.</text>
</comment>
<name>A0AAD7PRS3_QUISA</name>
<dbReference type="InterPro" id="IPR011990">
    <property type="entry name" value="TPR-like_helical_dom_sf"/>
</dbReference>
<dbReference type="Proteomes" id="UP001163823">
    <property type="component" value="Chromosome 6"/>
</dbReference>
<evidence type="ECO:0000256" key="4">
    <source>
        <dbReference type="SAM" id="Phobius"/>
    </source>
</evidence>
<evidence type="ECO:0000256" key="2">
    <source>
        <dbReference type="ARBA" id="ARBA00022803"/>
    </source>
</evidence>
<dbReference type="EMBL" id="JARAOO010000006">
    <property type="protein sequence ID" value="KAJ7965831.1"/>
    <property type="molecule type" value="Genomic_DNA"/>
</dbReference>
<evidence type="ECO:0000256" key="1">
    <source>
        <dbReference type="ARBA" id="ARBA00022737"/>
    </source>
</evidence>
<accession>A0AAD7PRS3</accession>
<dbReference type="Gene3D" id="1.25.40.10">
    <property type="entry name" value="Tetratricopeptide repeat domain"/>
    <property type="match status" value="1"/>
</dbReference>
<dbReference type="InterPro" id="IPR050498">
    <property type="entry name" value="Ycf3"/>
</dbReference>